<accession>A0A1X7TQI0</accession>
<organism evidence="1">
    <name type="scientific">Amphimedon queenslandica</name>
    <name type="common">Sponge</name>
    <dbReference type="NCBI Taxonomy" id="400682"/>
    <lineage>
        <taxon>Eukaryota</taxon>
        <taxon>Metazoa</taxon>
        <taxon>Porifera</taxon>
        <taxon>Demospongiae</taxon>
        <taxon>Heteroscleromorpha</taxon>
        <taxon>Haplosclerida</taxon>
        <taxon>Niphatidae</taxon>
        <taxon>Amphimedon</taxon>
    </lineage>
</organism>
<evidence type="ECO:0000313" key="1">
    <source>
        <dbReference type="EnsemblMetazoa" id="Aqu2.1.17349_001"/>
    </source>
</evidence>
<dbReference type="AlphaFoldDB" id="A0A1X7TQI0"/>
<dbReference type="InParanoid" id="A0A1X7TQI0"/>
<proteinExistence type="predicted"/>
<protein>
    <submittedName>
        <fullName evidence="1">Uncharacterized protein</fullName>
    </submittedName>
</protein>
<name>A0A1X7TQI0_AMPQE</name>
<sequence length="34" mass="4042">MKILLVTQILLYIVLSMLLCKNYRSPCNVIRNFK</sequence>
<dbReference type="EnsemblMetazoa" id="Aqu2.1.17349_001">
    <property type="protein sequence ID" value="Aqu2.1.17349_001"/>
    <property type="gene ID" value="Aqu2.1.17349"/>
</dbReference>
<reference evidence="1" key="1">
    <citation type="submission" date="2017-05" db="UniProtKB">
        <authorList>
            <consortium name="EnsemblMetazoa"/>
        </authorList>
    </citation>
    <scope>IDENTIFICATION</scope>
</reference>